<dbReference type="AlphaFoldDB" id="A0A9W4WXD8"/>
<keyword evidence="3" id="KW-1185">Reference proteome</keyword>
<comment type="caution">
    <text evidence="2">The sequence shown here is derived from an EMBL/GenBank/DDBJ whole genome shotgun (WGS) entry which is preliminary data.</text>
</comment>
<evidence type="ECO:0000256" key="1">
    <source>
        <dbReference type="SAM" id="Coils"/>
    </source>
</evidence>
<feature type="coiled-coil region" evidence="1">
    <location>
        <begin position="12"/>
        <end position="74"/>
    </location>
</feature>
<protein>
    <submittedName>
        <fullName evidence="2">8381_t:CDS:1</fullName>
    </submittedName>
</protein>
<sequence>TTQTIQQKDSLLATLTRKYGQVKNDLNNYKNERDTAYANLENLNQQLDNSQQELVRTQRKVRKLGQKITKLEADQAKTQQTTATQINWLKEISQCLLSVGIVQKEDIPAEANNLVEQIKQVQQERDQALKERDY</sequence>
<gene>
    <name evidence="2" type="ORF">FWILDA_LOCUS12470</name>
</gene>
<dbReference type="EMBL" id="CAMKVN010004052">
    <property type="protein sequence ID" value="CAI2186228.1"/>
    <property type="molecule type" value="Genomic_DNA"/>
</dbReference>
<reference evidence="2" key="1">
    <citation type="submission" date="2022-08" db="EMBL/GenBank/DDBJ databases">
        <authorList>
            <person name="Kallberg Y."/>
            <person name="Tangrot J."/>
            <person name="Rosling A."/>
        </authorList>
    </citation>
    <scope>NUCLEOTIDE SEQUENCE</scope>
    <source>
        <strain evidence="2">Wild A</strain>
    </source>
</reference>
<keyword evidence="1" id="KW-0175">Coiled coil</keyword>
<evidence type="ECO:0000313" key="3">
    <source>
        <dbReference type="Proteomes" id="UP001153678"/>
    </source>
</evidence>
<organism evidence="2 3">
    <name type="scientific">Funneliformis geosporum</name>
    <dbReference type="NCBI Taxonomy" id="1117311"/>
    <lineage>
        <taxon>Eukaryota</taxon>
        <taxon>Fungi</taxon>
        <taxon>Fungi incertae sedis</taxon>
        <taxon>Mucoromycota</taxon>
        <taxon>Glomeromycotina</taxon>
        <taxon>Glomeromycetes</taxon>
        <taxon>Glomerales</taxon>
        <taxon>Glomeraceae</taxon>
        <taxon>Funneliformis</taxon>
    </lineage>
</organism>
<dbReference type="Proteomes" id="UP001153678">
    <property type="component" value="Unassembled WGS sequence"/>
</dbReference>
<evidence type="ECO:0000313" key="2">
    <source>
        <dbReference type="EMBL" id="CAI2186228.1"/>
    </source>
</evidence>
<feature type="non-terminal residue" evidence="2">
    <location>
        <position position="1"/>
    </location>
</feature>
<name>A0A9W4WXD8_9GLOM</name>
<dbReference type="OrthoDB" id="10680064at2759"/>
<proteinExistence type="predicted"/>
<accession>A0A9W4WXD8</accession>